<keyword evidence="4" id="KW-0378">Hydrolase</keyword>
<evidence type="ECO:0000259" key="6">
    <source>
        <dbReference type="PROSITE" id="PS51820"/>
    </source>
</evidence>
<dbReference type="PANTHER" id="PTHR42715">
    <property type="entry name" value="BETA-GLUCOSIDASE"/>
    <property type="match status" value="1"/>
</dbReference>
<dbReference type="SUPFAM" id="SSF56988">
    <property type="entry name" value="Anthrax protective antigen"/>
    <property type="match status" value="1"/>
</dbReference>
<evidence type="ECO:0000256" key="2">
    <source>
        <dbReference type="ARBA" id="ARBA00005336"/>
    </source>
</evidence>
<dbReference type="InterPro" id="IPR026891">
    <property type="entry name" value="Fn3-like"/>
</dbReference>
<dbReference type="InterPro" id="IPR002772">
    <property type="entry name" value="Glyco_hydro_3_C"/>
</dbReference>
<comment type="similarity">
    <text evidence="2">Belongs to the glycosyl hydrolase 3 family.</text>
</comment>
<dbReference type="InterPro" id="IPR001764">
    <property type="entry name" value="Glyco_hydro_3_N"/>
</dbReference>
<dbReference type="InterPro" id="IPR036881">
    <property type="entry name" value="Glyco_hydro_3_C_sf"/>
</dbReference>
<evidence type="ECO:0000313" key="8">
    <source>
        <dbReference type="Proteomes" id="UP000199727"/>
    </source>
</evidence>
<dbReference type="Pfam" id="PF07691">
    <property type="entry name" value="PA14"/>
    <property type="match status" value="1"/>
</dbReference>
<gene>
    <name evidence="7" type="ORF">C361_02321</name>
</gene>
<dbReference type="FunFam" id="2.60.40.10:FF:000495">
    <property type="entry name" value="Periplasmic beta-glucosidase"/>
    <property type="match status" value="1"/>
</dbReference>
<dbReference type="Gene3D" id="3.40.50.1700">
    <property type="entry name" value="Glycoside hydrolase family 3 C-terminal domain"/>
    <property type="match status" value="1"/>
</dbReference>
<dbReference type="SMART" id="SM01217">
    <property type="entry name" value="Fn3_like"/>
    <property type="match status" value="1"/>
</dbReference>
<keyword evidence="5" id="KW-0326">Glycosidase</keyword>
<dbReference type="GO" id="GO:0009251">
    <property type="term" value="P:glucan catabolic process"/>
    <property type="evidence" value="ECO:0007669"/>
    <property type="project" value="TreeGrafter"/>
</dbReference>
<dbReference type="SUPFAM" id="SSF51445">
    <property type="entry name" value="(Trans)glycosidases"/>
    <property type="match status" value="1"/>
</dbReference>
<dbReference type="SUPFAM" id="SSF52279">
    <property type="entry name" value="Beta-D-glucan exohydrolase, C-terminal domain"/>
    <property type="match status" value="1"/>
</dbReference>
<dbReference type="Gene3D" id="2.60.40.10">
    <property type="entry name" value="Immunoglobulins"/>
    <property type="match status" value="1"/>
</dbReference>
<accession>A0A854QFI4</accession>
<evidence type="ECO:0000256" key="1">
    <source>
        <dbReference type="ARBA" id="ARBA00000448"/>
    </source>
</evidence>
<dbReference type="OrthoDB" id="47059at2759"/>
<reference evidence="7 8" key="1">
    <citation type="submission" date="2017-06" db="EMBL/GenBank/DDBJ databases">
        <title>Global population genomics of the pathogenic fungus Cryptococcus neoformans var. grubii.</title>
        <authorList>
            <person name="Cuomo C."/>
            <person name="Litvintseva A."/>
            <person name="Chen Y."/>
            <person name="Young S."/>
            <person name="Zeng Q."/>
            <person name="Chapman S."/>
            <person name="Gujja S."/>
            <person name="Saif S."/>
            <person name="Birren B."/>
        </authorList>
    </citation>
    <scope>NUCLEOTIDE SEQUENCE [LARGE SCALE GENOMIC DNA]</scope>
    <source>
        <strain evidence="7 8">Tu259-1</strain>
    </source>
</reference>
<dbReference type="PRINTS" id="PR00133">
    <property type="entry name" value="GLHYDRLASE3"/>
</dbReference>
<proteinExistence type="inferred from homology"/>
<dbReference type="InterPro" id="IPR017853">
    <property type="entry name" value="GH"/>
</dbReference>
<dbReference type="Pfam" id="PF01915">
    <property type="entry name" value="Glyco_hydro_3_C"/>
    <property type="match status" value="1"/>
</dbReference>
<dbReference type="InterPro" id="IPR050288">
    <property type="entry name" value="Cellulose_deg_GH3"/>
</dbReference>
<dbReference type="PANTHER" id="PTHR42715:SF27">
    <property type="entry name" value="BETA-GLUCOSIDASE-RELATED"/>
    <property type="match status" value="1"/>
</dbReference>
<name>A0A854QFI4_CRYNE</name>
<dbReference type="InterPro" id="IPR037524">
    <property type="entry name" value="PA14/GLEYA"/>
</dbReference>
<dbReference type="AlphaFoldDB" id="A0A854QFI4"/>
<dbReference type="GO" id="GO:0008422">
    <property type="term" value="F:beta-glucosidase activity"/>
    <property type="evidence" value="ECO:0007669"/>
    <property type="project" value="UniProtKB-EC"/>
</dbReference>
<organism evidence="7 8">
    <name type="scientific">Cryptococcus neoformans Tu259-1</name>
    <dbReference type="NCBI Taxonomy" id="1230072"/>
    <lineage>
        <taxon>Eukaryota</taxon>
        <taxon>Fungi</taxon>
        <taxon>Dikarya</taxon>
        <taxon>Basidiomycota</taxon>
        <taxon>Agaricomycotina</taxon>
        <taxon>Tremellomycetes</taxon>
        <taxon>Tremellales</taxon>
        <taxon>Cryptococcaceae</taxon>
        <taxon>Cryptococcus</taxon>
        <taxon>Cryptococcus neoformans species complex</taxon>
    </lineage>
</organism>
<dbReference type="InterPro" id="IPR011658">
    <property type="entry name" value="PA14_dom"/>
</dbReference>
<dbReference type="Proteomes" id="UP000199727">
    <property type="component" value="Unassembled WGS sequence"/>
</dbReference>
<comment type="catalytic activity">
    <reaction evidence="1">
        <text>Hydrolysis of terminal, non-reducing beta-D-glucosyl residues with release of beta-D-glucose.</text>
        <dbReference type="EC" id="3.2.1.21"/>
    </reaction>
</comment>
<dbReference type="InterPro" id="IPR013783">
    <property type="entry name" value="Ig-like_fold"/>
</dbReference>
<dbReference type="Pfam" id="PF14310">
    <property type="entry name" value="Fn3-like"/>
    <property type="match status" value="1"/>
</dbReference>
<dbReference type="EC" id="3.2.1.21" evidence="3"/>
<dbReference type="InterPro" id="IPR036962">
    <property type="entry name" value="Glyco_hydro_3_N_sf"/>
</dbReference>
<comment type="caution">
    <text evidence="7">The sequence shown here is derived from an EMBL/GenBank/DDBJ whole genome shotgun (WGS) entry which is preliminary data.</text>
</comment>
<dbReference type="EMBL" id="AMKT01000032">
    <property type="protein sequence ID" value="OXG24467.1"/>
    <property type="molecule type" value="Genomic_DNA"/>
</dbReference>
<dbReference type="Gene3D" id="2.60.120.260">
    <property type="entry name" value="Galactose-binding domain-like"/>
    <property type="match status" value="1"/>
</dbReference>
<sequence length="923" mass="101100">MHHSLFCKPSLCTSKTPQKRSTTIMDSRTSASLEKFVKADVGKVLEKLTLDEKVSLLAGADWWHTVSVPRLGIPAIKCSDGPNGVRGRSHFKPTPATCIPCATALASTFDPTIISKIGNLLADECQAKGVSLLLGPTVNMQRNPLNGRAFEGFSEDPYLSGMIAAGYINGLQEKGVGACIKHYVGNDMEHQRSSVDVRIPERALREIYLMPFLLAQKYAKPWAVMTSYSRLNGLHVSENPRILQTILRDEWKFDGLCISDWYGTYSTSESIKAGLDLEMPGPTMWRGQVAKWAKIAGKLDQEDIDKCALRVLKFAQNASRARPDIISGGYRPEKIIDDPEIKALNRRVAAEGIVLLKNDRNILPLNSMVRLESETPSQNQVCDRRGTSIQSLAIVGPNSQSRTVSGGGSAYLLSSYAVTPLEGLSGAAKERGIAVEHAPGCYGHKYLPMLDGWMTTADGTQGWTARFYNDDPRPTGGSAGAEPIETTVLPGSRLRINDEKPTGLAENFYLRLETYLAAPSTGLFDFGMCVAGGRATLSVDEVEVIDNGFKRKQTPGSSFYGVGTIEETGTFEFIKGRRYKVEVFYTSVVDGELLDRAANTQENQDGEEEERQPTLVMAALRVGCAPQIVPQQAITEAINIAIKCDAVIAVIGTNMDIEGEGGDRPNLELPGLTNEFIQKLLSARPDTIIVNQSGSAVTFPWIDRASTVLQSWFGGNETGNAIADVVFGDVNPSGRMSLTFPYKIQDCTAHLNWEAESGRILYGEGIFVGYRGYQETERDVMFSFGEGLSYSIFEWGPLACNFSQLEKANDIKITATLTVTNRGPLAGAEVVQIYVTPLQSGSGFRRPKQELKGFQKVFLHPGETKEVEIVLDKWALAYYNDSASCWTAERGGFAIQAAKSSRPKDKMSSRCIWLPQTMIWTGL</sequence>
<evidence type="ECO:0000313" key="7">
    <source>
        <dbReference type="EMBL" id="OXG24467.1"/>
    </source>
</evidence>
<evidence type="ECO:0000256" key="5">
    <source>
        <dbReference type="ARBA" id="ARBA00023295"/>
    </source>
</evidence>
<protein>
    <recommendedName>
        <fullName evidence="3">beta-glucosidase</fullName>
        <ecNumber evidence="3">3.2.1.21</ecNumber>
    </recommendedName>
</protein>
<evidence type="ECO:0000256" key="3">
    <source>
        <dbReference type="ARBA" id="ARBA00012744"/>
    </source>
</evidence>
<feature type="domain" description="PA14" evidence="6">
    <location>
        <begin position="458"/>
        <end position="614"/>
    </location>
</feature>
<evidence type="ECO:0000256" key="4">
    <source>
        <dbReference type="ARBA" id="ARBA00022801"/>
    </source>
</evidence>
<dbReference type="PROSITE" id="PS51820">
    <property type="entry name" value="PA14"/>
    <property type="match status" value="1"/>
</dbReference>
<dbReference type="Gene3D" id="3.20.20.300">
    <property type="entry name" value="Glycoside hydrolase, family 3, N-terminal domain"/>
    <property type="match status" value="1"/>
</dbReference>
<dbReference type="Pfam" id="PF00933">
    <property type="entry name" value="Glyco_hydro_3"/>
    <property type="match status" value="1"/>
</dbReference>